<dbReference type="Proteomes" id="UP000467236">
    <property type="component" value="Chromosome"/>
</dbReference>
<accession>A0A7I7MTS3</accession>
<keyword evidence="2" id="KW-1185">Reference proteome</keyword>
<evidence type="ECO:0000313" key="1">
    <source>
        <dbReference type="EMBL" id="BBX75684.1"/>
    </source>
</evidence>
<protein>
    <submittedName>
        <fullName evidence="1">Uncharacterized protein</fullName>
    </submittedName>
</protein>
<sequence length="69" mass="7238">MQLCIGCAYPTMAVLSGMWKSCGLIRNVGASLQLTSMERDAIGVDNNLCGVSGQVTKPGVLDFPDVFTG</sequence>
<reference evidence="1 2" key="1">
    <citation type="journal article" date="2019" name="Emerg. Microbes Infect.">
        <title>Comprehensive subspecies identification of 175 nontuberculous mycobacteria species based on 7547 genomic profiles.</title>
        <authorList>
            <person name="Matsumoto Y."/>
            <person name="Kinjo T."/>
            <person name="Motooka D."/>
            <person name="Nabeya D."/>
            <person name="Jung N."/>
            <person name="Uechi K."/>
            <person name="Horii T."/>
            <person name="Iida T."/>
            <person name="Fujita J."/>
            <person name="Nakamura S."/>
        </authorList>
    </citation>
    <scope>NUCLEOTIDE SEQUENCE [LARGE SCALE GENOMIC DNA]</scope>
    <source>
        <strain evidence="1 2">JCM 14233</strain>
    </source>
</reference>
<organism evidence="1 2">
    <name type="scientific">Mycobacterium shinjukuense</name>
    <dbReference type="NCBI Taxonomy" id="398694"/>
    <lineage>
        <taxon>Bacteria</taxon>
        <taxon>Bacillati</taxon>
        <taxon>Actinomycetota</taxon>
        <taxon>Actinomycetes</taxon>
        <taxon>Mycobacteriales</taxon>
        <taxon>Mycobacteriaceae</taxon>
        <taxon>Mycobacterium</taxon>
    </lineage>
</organism>
<proteinExistence type="predicted"/>
<gene>
    <name evidence="1" type="ORF">MSHI_35900</name>
</gene>
<dbReference type="AlphaFoldDB" id="A0A7I7MTS3"/>
<dbReference type="EMBL" id="AP022575">
    <property type="protein sequence ID" value="BBX75684.1"/>
    <property type="molecule type" value="Genomic_DNA"/>
</dbReference>
<dbReference type="KEGG" id="mshj:MSHI_35900"/>
<name>A0A7I7MTS3_9MYCO</name>
<evidence type="ECO:0000313" key="2">
    <source>
        <dbReference type="Proteomes" id="UP000467236"/>
    </source>
</evidence>